<organism evidence="2 3">
    <name type="scientific">Rhodococcoides yunnanense</name>
    <dbReference type="NCBI Taxonomy" id="278209"/>
    <lineage>
        <taxon>Bacteria</taxon>
        <taxon>Bacillati</taxon>
        <taxon>Actinomycetota</taxon>
        <taxon>Actinomycetes</taxon>
        <taxon>Mycobacteriales</taxon>
        <taxon>Nocardiaceae</taxon>
        <taxon>Rhodococcoides</taxon>
    </lineage>
</organism>
<keyword evidence="3" id="KW-1185">Reference proteome</keyword>
<evidence type="ECO:0000313" key="2">
    <source>
        <dbReference type="EMBL" id="MDV6261197.1"/>
    </source>
</evidence>
<sequence>MTVMAEWVKKIEENAKGLIAEAEQELTALEGVDTVDLTADDDDESETITSDDAREQVSD</sequence>
<dbReference type="EMBL" id="JAWLJX010000002">
    <property type="protein sequence ID" value="MDV6261197.1"/>
    <property type="molecule type" value="Genomic_DNA"/>
</dbReference>
<evidence type="ECO:0000256" key="1">
    <source>
        <dbReference type="SAM" id="MobiDB-lite"/>
    </source>
</evidence>
<gene>
    <name evidence="2" type="ORF">R3P96_07565</name>
</gene>
<accession>A0ABU4BAI3</accession>
<proteinExistence type="predicted"/>
<dbReference type="Proteomes" id="UP001185755">
    <property type="component" value="Unassembled WGS sequence"/>
</dbReference>
<name>A0ABU4BAI3_9NOCA</name>
<protein>
    <submittedName>
        <fullName evidence="2">Uncharacterized protein</fullName>
    </submittedName>
</protein>
<comment type="caution">
    <text evidence="2">The sequence shown here is derived from an EMBL/GenBank/DDBJ whole genome shotgun (WGS) entry which is preliminary data.</text>
</comment>
<feature type="region of interest" description="Disordered" evidence="1">
    <location>
        <begin position="31"/>
        <end position="59"/>
    </location>
</feature>
<reference evidence="2 3" key="1">
    <citation type="submission" date="2023-10" db="EMBL/GenBank/DDBJ databases">
        <title>Development of a sustainable strategy for remediation of hydrocarbon-contaminated territories based on the waste exchange concept.</title>
        <authorList>
            <person name="Krivoruchko A."/>
        </authorList>
    </citation>
    <scope>NUCLEOTIDE SEQUENCE [LARGE SCALE GENOMIC DNA]</scope>
    <source>
        <strain evidence="2 3">IEGM 1323</strain>
    </source>
</reference>
<evidence type="ECO:0000313" key="3">
    <source>
        <dbReference type="Proteomes" id="UP001185755"/>
    </source>
</evidence>